<evidence type="ECO:0000256" key="1">
    <source>
        <dbReference type="ARBA" id="ARBA00006285"/>
    </source>
</evidence>
<keyword evidence="3" id="KW-0326">Glycosidase</keyword>
<sequence length="768" mass="82992">MHPIPRSRPLRLLCLLALAVTPWLAAPSATGTAAAAAPASPPVTIPAFAQWSAGSTPYGFTARSRIVVDSAATRHLNGTARQFAADLRELTGRTVTVTAGPRSSARKGDIFLTLASGRPAEGYQLDSSRVLTITGSTSDGVFYGTRSVLQLLHPSRTIPGGTATDAPVTAERSLMIDMAREFYSMSWLKDRVREMAYLKLNTLHLHLTDDQNFRIESDSHPELVSAQHYSKAQIRNLVKFAARHHIDVIPEIDLPGHMSRATAAHPELQLKAADGTVEKGALDLSKPAAYDLTRDLLEEYLPFFPGKDFHLGADEWVPESRIGNFPQLDAYATAHWGQGAKARDVMYAYLDWADEIVRSHGKTMRIWNDQLFPGYQIALDSQIIVDHWTHKTGFKTPQELLADGHKLVNSNWQKLYYSPLYIHSDPAAIYEKFTVSSFMGDQTATPVSGTQYSIWGEVPAGLENENQIAYGTHNSLRSFTQLAWGSQKPVATYDEFVAAINQVGWAPGYAGTDQPWDGVPKATTTMTTDPGHPASNVVDGRIGTSMRASAPSSGSVLKLDLGKPGPLGAVTLRAGAPLDCAVLERSVDGKTWTGIGTVTGQSLVQALVPDSPQARYVRLRITCNKAGALSIAEFRATPQGSAAGALSSSLPAYDGHPLANAVDSDPATFFWGGRSPEQDDYLAIDLGTAKPVSTVKLLMGVPSAPTDYLAHFALETSSDGVTWQQIGEYTDQSEVQATAPAGTTARYVRCRVTAGQGSWMALREFSVQ</sequence>
<reference evidence="7" key="1">
    <citation type="journal article" date="2014" name="Int. J. Syst. Evol. Microbiol.">
        <title>Complete genome sequence of Corynebacterium casei LMG S-19264T (=DSM 44701T), isolated from a smear-ripened cheese.</title>
        <authorList>
            <consortium name="US DOE Joint Genome Institute (JGI-PGF)"/>
            <person name="Walter F."/>
            <person name="Albersmeier A."/>
            <person name="Kalinowski J."/>
            <person name="Ruckert C."/>
        </authorList>
    </citation>
    <scope>NUCLEOTIDE SEQUENCE</scope>
    <source>
        <strain evidence="7">CGMCC 4.7201</strain>
    </source>
</reference>
<dbReference type="InterPro" id="IPR015882">
    <property type="entry name" value="HEX_bac_N"/>
</dbReference>
<dbReference type="InterPro" id="IPR029018">
    <property type="entry name" value="Hex-like_dom2"/>
</dbReference>
<feature type="active site" description="Proton donor" evidence="4">
    <location>
        <position position="315"/>
    </location>
</feature>
<feature type="signal peptide" evidence="5">
    <location>
        <begin position="1"/>
        <end position="25"/>
    </location>
</feature>
<dbReference type="PANTHER" id="PTHR43678">
    <property type="entry name" value="PUTATIVE (AFU_ORTHOLOGUE AFUA_2G00640)-RELATED"/>
    <property type="match status" value="1"/>
</dbReference>
<organism evidence="7 8">
    <name type="scientific">Wenjunlia tyrosinilytica</name>
    <dbReference type="NCBI Taxonomy" id="1544741"/>
    <lineage>
        <taxon>Bacteria</taxon>
        <taxon>Bacillati</taxon>
        <taxon>Actinomycetota</taxon>
        <taxon>Actinomycetes</taxon>
        <taxon>Kitasatosporales</taxon>
        <taxon>Streptomycetaceae</taxon>
        <taxon>Wenjunlia</taxon>
    </lineage>
</organism>
<accession>A0A917ZXU2</accession>
<dbReference type="InterPro" id="IPR025705">
    <property type="entry name" value="Beta_hexosaminidase_sua/sub"/>
</dbReference>
<evidence type="ECO:0000313" key="8">
    <source>
        <dbReference type="Proteomes" id="UP000641932"/>
    </source>
</evidence>
<dbReference type="InterPro" id="IPR015883">
    <property type="entry name" value="Glyco_hydro_20_cat"/>
</dbReference>
<dbReference type="Proteomes" id="UP000641932">
    <property type="component" value="Unassembled WGS sequence"/>
</dbReference>
<dbReference type="PANTHER" id="PTHR43678:SF1">
    <property type="entry name" value="BETA-N-ACETYLHEXOSAMINIDASE"/>
    <property type="match status" value="1"/>
</dbReference>
<dbReference type="InterPro" id="IPR052764">
    <property type="entry name" value="GH20_Enzymes"/>
</dbReference>
<dbReference type="AlphaFoldDB" id="A0A917ZXU2"/>
<dbReference type="CDD" id="cd06564">
    <property type="entry name" value="GH20_DspB_LnbB-like"/>
    <property type="match status" value="1"/>
</dbReference>
<dbReference type="PRINTS" id="PR00738">
    <property type="entry name" value="GLHYDRLASE20"/>
</dbReference>
<comment type="similarity">
    <text evidence="1">Belongs to the glycosyl hydrolase 20 family.</text>
</comment>
<feature type="chain" id="PRO_5038866690" description="F5/8 type C domain-containing protein" evidence="5">
    <location>
        <begin position="26"/>
        <end position="768"/>
    </location>
</feature>
<comment type="caution">
    <text evidence="7">The sequence shown here is derived from an EMBL/GenBank/DDBJ whole genome shotgun (WGS) entry which is preliminary data.</text>
</comment>
<dbReference type="GO" id="GO:0005975">
    <property type="term" value="P:carbohydrate metabolic process"/>
    <property type="evidence" value="ECO:0007669"/>
    <property type="project" value="InterPro"/>
</dbReference>
<dbReference type="Gene3D" id="3.20.20.80">
    <property type="entry name" value="Glycosidases"/>
    <property type="match status" value="1"/>
</dbReference>
<evidence type="ECO:0000256" key="5">
    <source>
        <dbReference type="SAM" id="SignalP"/>
    </source>
</evidence>
<dbReference type="SUPFAM" id="SSF55545">
    <property type="entry name" value="beta-N-acetylhexosaminidase-like domain"/>
    <property type="match status" value="1"/>
</dbReference>
<protein>
    <recommendedName>
        <fullName evidence="6">F5/8 type C domain-containing protein</fullName>
    </recommendedName>
</protein>
<dbReference type="Gene3D" id="2.60.120.260">
    <property type="entry name" value="Galactose-binding domain-like"/>
    <property type="match status" value="2"/>
</dbReference>
<dbReference type="PROSITE" id="PS50022">
    <property type="entry name" value="FA58C_3"/>
    <property type="match status" value="1"/>
</dbReference>
<feature type="domain" description="F5/8 type C" evidence="6">
    <location>
        <begin position="623"/>
        <end position="768"/>
    </location>
</feature>
<dbReference type="RefSeq" id="WP_189135824.1">
    <property type="nucleotide sequence ID" value="NZ_BMMS01000061.1"/>
</dbReference>
<keyword evidence="5" id="KW-0732">Signal</keyword>
<gene>
    <name evidence="7" type="ORF">GCM10012280_69800</name>
</gene>
<keyword evidence="8" id="KW-1185">Reference proteome</keyword>
<proteinExistence type="inferred from homology"/>
<evidence type="ECO:0000259" key="6">
    <source>
        <dbReference type="PROSITE" id="PS50022"/>
    </source>
</evidence>
<dbReference type="InterPro" id="IPR017853">
    <property type="entry name" value="GH"/>
</dbReference>
<evidence type="ECO:0000256" key="2">
    <source>
        <dbReference type="ARBA" id="ARBA00022801"/>
    </source>
</evidence>
<evidence type="ECO:0000256" key="3">
    <source>
        <dbReference type="ARBA" id="ARBA00023295"/>
    </source>
</evidence>
<dbReference type="InterPro" id="IPR000421">
    <property type="entry name" value="FA58C"/>
</dbReference>
<name>A0A917ZXU2_9ACTN</name>
<dbReference type="Gene3D" id="3.30.379.10">
    <property type="entry name" value="Chitobiase/beta-hexosaminidase domain 2-like"/>
    <property type="match status" value="1"/>
</dbReference>
<reference evidence="7" key="2">
    <citation type="submission" date="2020-09" db="EMBL/GenBank/DDBJ databases">
        <authorList>
            <person name="Sun Q."/>
            <person name="Zhou Y."/>
        </authorList>
    </citation>
    <scope>NUCLEOTIDE SEQUENCE</scope>
    <source>
        <strain evidence="7">CGMCC 4.7201</strain>
    </source>
</reference>
<dbReference type="GO" id="GO:0004563">
    <property type="term" value="F:beta-N-acetylhexosaminidase activity"/>
    <property type="evidence" value="ECO:0007669"/>
    <property type="project" value="InterPro"/>
</dbReference>
<evidence type="ECO:0000256" key="4">
    <source>
        <dbReference type="PIRSR" id="PIRSR625705-1"/>
    </source>
</evidence>
<dbReference type="SUPFAM" id="SSF51445">
    <property type="entry name" value="(Trans)glycosidases"/>
    <property type="match status" value="1"/>
</dbReference>
<keyword evidence="2" id="KW-0378">Hydrolase</keyword>
<dbReference type="EMBL" id="BMMS01000061">
    <property type="protein sequence ID" value="GGP00627.1"/>
    <property type="molecule type" value="Genomic_DNA"/>
</dbReference>
<dbReference type="Pfam" id="PF02838">
    <property type="entry name" value="Glyco_hydro_20b"/>
    <property type="match status" value="1"/>
</dbReference>
<dbReference type="Pfam" id="PF00728">
    <property type="entry name" value="Glyco_hydro_20"/>
    <property type="match status" value="1"/>
</dbReference>
<evidence type="ECO:0000313" key="7">
    <source>
        <dbReference type="EMBL" id="GGP00627.1"/>
    </source>
</evidence>
<dbReference type="SUPFAM" id="SSF49785">
    <property type="entry name" value="Galactose-binding domain-like"/>
    <property type="match status" value="2"/>
</dbReference>
<dbReference type="InterPro" id="IPR008979">
    <property type="entry name" value="Galactose-bd-like_sf"/>
</dbReference>
<dbReference type="Pfam" id="PF00754">
    <property type="entry name" value="F5_F8_type_C"/>
    <property type="match status" value="2"/>
</dbReference>